<dbReference type="AlphaFoldDB" id="A0A844G4G8"/>
<dbReference type="Proteomes" id="UP000435649">
    <property type="component" value="Unassembled WGS sequence"/>
</dbReference>
<feature type="signal peptide" evidence="1">
    <location>
        <begin position="1"/>
        <end position="25"/>
    </location>
</feature>
<keyword evidence="1" id="KW-0732">Signal</keyword>
<dbReference type="Gene3D" id="3.40.50.1820">
    <property type="entry name" value="alpha/beta hydrolase"/>
    <property type="match status" value="1"/>
</dbReference>
<accession>A0A844G4G8</accession>
<organism evidence="2 3">
    <name type="scientific">Victivallis lenta</name>
    <dbReference type="NCBI Taxonomy" id="2606640"/>
    <lineage>
        <taxon>Bacteria</taxon>
        <taxon>Pseudomonadati</taxon>
        <taxon>Lentisphaerota</taxon>
        <taxon>Lentisphaeria</taxon>
        <taxon>Victivallales</taxon>
        <taxon>Victivallaceae</taxon>
        <taxon>Victivallis</taxon>
    </lineage>
</organism>
<feature type="chain" id="PRO_5032974625" description="Alpha/beta hydrolase family protein" evidence="1">
    <location>
        <begin position="26"/>
        <end position="642"/>
    </location>
</feature>
<evidence type="ECO:0000313" key="3">
    <source>
        <dbReference type="Proteomes" id="UP000435649"/>
    </source>
</evidence>
<evidence type="ECO:0000313" key="2">
    <source>
        <dbReference type="EMBL" id="MST97259.1"/>
    </source>
</evidence>
<dbReference type="PROSITE" id="PS51257">
    <property type="entry name" value="PROKAR_LIPOPROTEIN"/>
    <property type="match status" value="1"/>
</dbReference>
<dbReference type="SUPFAM" id="SSF53474">
    <property type="entry name" value="alpha/beta-Hydrolases"/>
    <property type="match status" value="1"/>
</dbReference>
<dbReference type="EMBL" id="VUNS01000008">
    <property type="protein sequence ID" value="MST97259.1"/>
    <property type="molecule type" value="Genomic_DNA"/>
</dbReference>
<proteinExistence type="predicted"/>
<keyword evidence="3" id="KW-1185">Reference proteome</keyword>
<dbReference type="RefSeq" id="WP_106054152.1">
    <property type="nucleotide sequence ID" value="NZ_CALXOB010000051.1"/>
</dbReference>
<reference evidence="2 3" key="1">
    <citation type="submission" date="2019-08" db="EMBL/GenBank/DDBJ databases">
        <title>In-depth cultivation of the pig gut microbiome towards novel bacterial diversity and tailored functional studies.</title>
        <authorList>
            <person name="Wylensek D."/>
            <person name="Hitch T.C.A."/>
            <person name="Clavel T."/>
        </authorList>
    </citation>
    <scope>NUCLEOTIDE SEQUENCE [LARGE SCALE GENOMIC DNA]</scope>
    <source>
        <strain evidence="2 3">BBE-744-WT-12</strain>
    </source>
</reference>
<gene>
    <name evidence="2" type="ORF">FYJ85_09420</name>
</gene>
<dbReference type="InterPro" id="IPR029058">
    <property type="entry name" value="AB_hydrolase_fold"/>
</dbReference>
<protein>
    <recommendedName>
        <fullName evidence="4">Alpha/beta hydrolase family protein</fullName>
    </recommendedName>
</protein>
<name>A0A844G4G8_9BACT</name>
<evidence type="ECO:0000256" key="1">
    <source>
        <dbReference type="SAM" id="SignalP"/>
    </source>
</evidence>
<sequence>MNVRNRLRPAALAAAVLLLAGCAGEIGVTRVGAAGRAEYGAPVTAKGITQDTYNLLGNFLLEETYDERPLELIGELEKLFRSEPRPEYLAALADCALNLGLRERSDPDLAVRFHLSAALYSYGYLSVLDQPDLKPYNAERLLMMRIYNIAIAEIFDYLQERGLQLKSSFSLNTAGGQRVTFLPPRYELPLEPKSFSEFLLCADFRTKNLTHVSRSFGIGAPLICQVSEEAIDAVEEDRTRFAQQQTLPGTLMINFDNEGGGQLTARLSFLDSRNRETVRIGKYSLPLELDFSTPLAYMVRNPLPFDYLTYMLKPEETRQMQGLYMLEPFRDDRIPVVLVHGLMSNIRTWMQMINTLQSDPVLRKYYQFWGFTYSSGNPVLFSARMLREDLQLEAERLSASGRPTTMFSRMVLVGHSMGGLVAKTMVMNSGEDLVGRLFGEQADEILRNLKPEQREFLDEMFSFEALPFVKRVVFLAVPHRGSDYAHSWIGRIGSQMVELPVSLVTRGDGIIKTLMNQGVFMPHDAKFATGIDNLDPNNGTLKLLSSLPFAPGVVYHSIIGNREEDGVPGGSDGVVPYLSSHLDGAASELVVKSGHSVQVNPLAIQELRRILIEHLRQFPELKVELPKFPGKVGNEDEELSRK</sequence>
<comment type="caution">
    <text evidence="2">The sequence shown here is derived from an EMBL/GenBank/DDBJ whole genome shotgun (WGS) entry which is preliminary data.</text>
</comment>
<evidence type="ECO:0008006" key="4">
    <source>
        <dbReference type="Google" id="ProtNLM"/>
    </source>
</evidence>